<dbReference type="Gene3D" id="3.10.105.10">
    <property type="entry name" value="Dipeptide-binding Protein, Domain 3"/>
    <property type="match status" value="1"/>
</dbReference>
<keyword evidence="10" id="KW-1185">Reference proteome</keyword>
<evidence type="ECO:0000256" key="5">
    <source>
        <dbReference type="SAM" id="SignalP"/>
    </source>
</evidence>
<gene>
    <name evidence="8" type="primary">hbpA</name>
    <name evidence="7" type="ORF">SBX37_17505</name>
    <name evidence="8" type="ORF">VIM7927_02220</name>
</gene>
<dbReference type="GO" id="GO:0043190">
    <property type="term" value="C:ATP-binding cassette (ABC) transporter complex"/>
    <property type="evidence" value="ECO:0007669"/>
    <property type="project" value="InterPro"/>
</dbReference>
<dbReference type="GO" id="GO:0030288">
    <property type="term" value="C:outer membrane-bounded periplasmic space"/>
    <property type="evidence" value="ECO:0007669"/>
    <property type="project" value="UniProtKB-ARBA"/>
</dbReference>
<protein>
    <submittedName>
        <fullName evidence="7">ABC transporter substrate-binding protein</fullName>
    </submittedName>
    <submittedName>
        <fullName evidence="8">Heme-binding protein A</fullName>
    </submittedName>
</protein>
<keyword evidence="3" id="KW-0813">Transport</keyword>
<evidence type="ECO:0000313" key="9">
    <source>
        <dbReference type="Proteomes" id="UP000196125"/>
    </source>
</evidence>
<evidence type="ECO:0000256" key="2">
    <source>
        <dbReference type="ARBA" id="ARBA00005695"/>
    </source>
</evidence>
<dbReference type="GO" id="GO:0015833">
    <property type="term" value="P:peptide transport"/>
    <property type="evidence" value="ECO:0007669"/>
    <property type="project" value="TreeGrafter"/>
</dbReference>
<dbReference type="PANTHER" id="PTHR30290">
    <property type="entry name" value="PERIPLASMIC BINDING COMPONENT OF ABC TRANSPORTER"/>
    <property type="match status" value="1"/>
</dbReference>
<comment type="similarity">
    <text evidence="2">Belongs to the bacterial solute-binding protein 5 family.</text>
</comment>
<dbReference type="Pfam" id="PF00496">
    <property type="entry name" value="SBP_bac_5"/>
    <property type="match status" value="1"/>
</dbReference>
<dbReference type="GO" id="GO:1904680">
    <property type="term" value="F:peptide transmembrane transporter activity"/>
    <property type="evidence" value="ECO:0007669"/>
    <property type="project" value="TreeGrafter"/>
</dbReference>
<dbReference type="EMBL" id="JAWRCO010000002">
    <property type="protein sequence ID" value="MDW6004655.1"/>
    <property type="molecule type" value="Genomic_DNA"/>
</dbReference>
<evidence type="ECO:0000256" key="3">
    <source>
        <dbReference type="ARBA" id="ARBA00022448"/>
    </source>
</evidence>
<evidence type="ECO:0000313" key="8">
    <source>
        <dbReference type="EMBL" id="SMS00945.1"/>
    </source>
</evidence>
<name>A0A1Y6ITG5_9VIBR</name>
<sequence>MSQFILRPLVAALATSLVYISTPVFAETSSAADTQKILRFSEDGTPTTFDTVQAGTTYANTIVTAVYDTLYEYKYLKIPFELKPNLATAMPDISADSLTYTIHIKQGVHFTDDPAFPDGKGREVTAQDFIYSMKRHFDPANRSQGAWLWTNKIAGIEEWKKAGADYSKPLEGLSAPDKYTIQIKLVKPYPQLIYTLAMGYSSLVPHEAVETYGRELATHPVGSGPFKLISHDTTKTVLVKNPTYRHEVFHLADAGYDPKIHGSTGIAALEGKTLPLVDRVEANWVKQASARWNSFTKGNEIVNTTLQNEQLDTVLASKNPVTLKPEYAAKYNFRVQRETGMVFNVFNFDDEYFSHSDNPKTDAQNKALRCAIVKAFDWPQRISRFYLGLGEAYPGFIVPGTDGFDPNMDKTSITQDIAGAKKLLKDNGWNARNLPVLNYPATSSVRYKQFFEQFRGNLMKIGYPKNKIKFKSYATFGDFNRDIKNSRTQMIPMGWGLDYPDAENTLQLFYGPNRSPGANSANYNNPEYDALFEKAAVMQPGAERTAIYRQLNQILTEDCVGTGSFSRTRVRLWHKNVTMFPQRDILGNYLKYVDVQ</sequence>
<dbReference type="InterPro" id="IPR030678">
    <property type="entry name" value="Peptide/Ni-bd"/>
</dbReference>
<keyword evidence="4 5" id="KW-0732">Signal</keyword>
<dbReference type="Proteomes" id="UP000196125">
    <property type="component" value="Unassembled WGS sequence"/>
</dbReference>
<reference evidence="8 9" key="1">
    <citation type="submission" date="2017-05" db="EMBL/GenBank/DDBJ databases">
        <authorList>
            <person name="Song R."/>
            <person name="Chenine A.L."/>
            <person name="Ruprecht R.M."/>
        </authorList>
    </citation>
    <scope>NUCLEOTIDE SEQUENCE [LARGE SCALE GENOMIC DNA]</scope>
    <source>
        <strain evidence="8 9">CECT 7927</strain>
    </source>
</reference>
<dbReference type="EMBL" id="FXXI01000003">
    <property type="protein sequence ID" value="SMS00945.1"/>
    <property type="molecule type" value="Genomic_DNA"/>
</dbReference>
<feature type="domain" description="Solute-binding protein family 5" evidence="6">
    <location>
        <begin position="81"/>
        <end position="515"/>
    </location>
</feature>
<dbReference type="PANTHER" id="PTHR30290:SF10">
    <property type="entry name" value="PERIPLASMIC OLIGOPEPTIDE-BINDING PROTEIN-RELATED"/>
    <property type="match status" value="1"/>
</dbReference>
<reference evidence="7 10" key="2">
    <citation type="submission" date="2023-11" db="EMBL/GenBank/DDBJ databases">
        <title>Plant-associative lifestyle of Vibrio porteresiae and its evolutionary dynamics.</title>
        <authorList>
            <person name="Rameshkumar N."/>
            <person name="Kirti K."/>
        </authorList>
    </citation>
    <scope>NUCLEOTIDE SEQUENCE [LARGE SCALE GENOMIC DNA]</scope>
    <source>
        <strain evidence="7 10">MSSRF38</strain>
    </source>
</reference>
<evidence type="ECO:0000313" key="7">
    <source>
        <dbReference type="EMBL" id="MDW6004655.1"/>
    </source>
</evidence>
<proteinExistence type="inferred from homology"/>
<evidence type="ECO:0000259" key="6">
    <source>
        <dbReference type="Pfam" id="PF00496"/>
    </source>
</evidence>
<feature type="chain" id="PRO_5012870743" evidence="5">
    <location>
        <begin position="27"/>
        <end position="596"/>
    </location>
</feature>
<dbReference type="RefSeq" id="WP_087480989.1">
    <property type="nucleotide sequence ID" value="NZ_AP024884.1"/>
</dbReference>
<feature type="signal peptide" evidence="5">
    <location>
        <begin position="1"/>
        <end position="26"/>
    </location>
</feature>
<dbReference type="PIRSF" id="PIRSF002741">
    <property type="entry name" value="MppA"/>
    <property type="match status" value="1"/>
</dbReference>
<dbReference type="InterPro" id="IPR039424">
    <property type="entry name" value="SBP_5"/>
</dbReference>
<evidence type="ECO:0000313" key="10">
    <source>
        <dbReference type="Proteomes" id="UP001283366"/>
    </source>
</evidence>
<dbReference type="AlphaFoldDB" id="A0A1Y6ITG5"/>
<dbReference type="InterPro" id="IPR000914">
    <property type="entry name" value="SBP_5_dom"/>
</dbReference>
<dbReference type="Gene3D" id="3.40.190.10">
    <property type="entry name" value="Periplasmic binding protein-like II"/>
    <property type="match status" value="1"/>
</dbReference>
<evidence type="ECO:0000256" key="4">
    <source>
        <dbReference type="ARBA" id="ARBA00022729"/>
    </source>
</evidence>
<dbReference type="Proteomes" id="UP001283366">
    <property type="component" value="Unassembled WGS sequence"/>
</dbReference>
<dbReference type="SUPFAM" id="SSF53850">
    <property type="entry name" value="Periplasmic binding protein-like II"/>
    <property type="match status" value="1"/>
</dbReference>
<accession>A0A1Y6ITG5</accession>
<evidence type="ECO:0000256" key="1">
    <source>
        <dbReference type="ARBA" id="ARBA00004196"/>
    </source>
</evidence>
<organism evidence="8 9">
    <name type="scientific">Vibrio mangrovi</name>
    <dbReference type="NCBI Taxonomy" id="474394"/>
    <lineage>
        <taxon>Bacteria</taxon>
        <taxon>Pseudomonadati</taxon>
        <taxon>Pseudomonadota</taxon>
        <taxon>Gammaproteobacteria</taxon>
        <taxon>Vibrionales</taxon>
        <taxon>Vibrionaceae</taxon>
        <taxon>Vibrio</taxon>
    </lineage>
</organism>
<dbReference type="OrthoDB" id="9801912at2"/>
<comment type="subcellular location">
    <subcellularLocation>
        <location evidence="1">Cell envelope</location>
    </subcellularLocation>
</comment>